<keyword evidence="2" id="KW-1185">Reference proteome</keyword>
<comment type="caution">
    <text evidence="1">The sequence shown here is derived from an EMBL/GenBank/DDBJ whole genome shotgun (WGS) entry which is preliminary data.</text>
</comment>
<gene>
    <name evidence="1" type="ORF">Lwal_0054</name>
</gene>
<dbReference type="EMBL" id="LNZB01000002">
    <property type="protein sequence ID" value="KTD83066.1"/>
    <property type="molecule type" value="Genomic_DNA"/>
</dbReference>
<dbReference type="SUPFAM" id="SSF143422">
    <property type="entry name" value="Transposase IS200-like"/>
    <property type="match status" value="1"/>
</dbReference>
<dbReference type="PATRIC" id="fig|66969.6.peg.59"/>
<proteinExistence type="predicted"/>
<dbReference type="InterPro" id="IPR052715">
    <property type="entry name" value="RAYT_transposase"/>
</dbReference>
<dbReference type="AlphaFoldDB" id="A0A0W1AP23"/>
<dbReference type="Gene3D" id="3.30.70.1290">
    <property type="entry name" value="Transposase IS200-like"/>
    <property type="match status" value="1"/>
</dbReference>
<dbReference type="STRING" id="66969.Lwal_0054"/>
<dbReference type="Proteomes" id="UP000054729">
    <property type="component" value="Unassembled WGS sequence"/>
</dbReference>
<evidence type="ECO:0000313" key="2">
    <source>
        <dbReference type="Proteomes" id="UP000054729"/>
    </source>
</evidence>
<name>A0A0W1AP23_9GAMM</name>
<dbReference type="GO" id="GO:0006313">
    <property type="term" value="P:DNA transposition"/>
    <property type="evidence" value="ECO:0007669"/>
    <property type="project" value="InterPro"/>
</dbReference>
<reference evidence="1 2" key="1">
    <citation type="submission" date="2015-11" db="EMBL/GenBank/DDBJ databases">
        <title>Genomic analysis of 38 Legionella species identifies large and diverse effector repertoires.</title>
        <authorList>
            <person name="Burstein D."/>
            <person name="Amaro F."/>
            <person name="Zusman T."/>
            <person name="Lifshitz Z."/>
            <person name="Cohen O."/>
            <person name="Gilbert J.A."/>
            <person name="Pupko T."/>
            <person name="Shuman H.A."/>
            <person name="Segal G."/>
        </authorList>
    </citation>
    <scope>NUCLEOTIDE SEQUENCE [LARGE SCALE GENOMIC DNA]</scope>
    <source>
        <strain evidence="1 2">ATCC 51914</strain>
    </source>
</reference>
<evidence type="ECO:0000313" key="1">
    <source>
        <dbReference type="EMBL" id="KTD83066.1"/>
    </source>
</evidence>
<dbReference type="GO" id="GO:0004803">
    <property type="term" value="F:transposase activity"/>
    <property type="evidence" value="ECO:0007669"/>
    <property type="project" value="InterPro"/>
</dbReference>
<dbReference type="InterPro" id="IPR036515">
    <property type="entry name" value="Transposase_17_sf"/>
</dbReference>
<evidence type="ECO:0008006" key="3">
    <source>
        <dbReference type="Google" id="ProtNLM"/>
    </source>
</evidence>
<protein>
    <recommendedName>
        <fullName evidence="3">Transposase IS200 like protein</fullName>
    </recommendedName>
</protein>
<dbReference type="OrthoDB" id="9794403at2"/>
<dbReference type="PANTHER" id="PTHR36966">
    <property type="entry name" value="REP-ASSOCIATED TYROSINE TRANSPOSASE"/>
    <property type="match status" value="1"/>
</dbReference>
<dbReference type="PANTHER" id="PTHR36966:SF1">
    <property type="entry name" value="REP-ASSOCIATED TYROSINE TRANSPOSASE"/>
    <property type="match status" value="1"/>
</dbReference>
<accession>A0A0W1AP23</accession>
<dbReference type="GO" id="GO:0043565">
    <property type="term" value="F:sequence-specific DNA binding"/>
    <property type="evidence" value="ECO:0007669"/>
    <property type="project" value="TreeGrafter"/>
</dbReference>
<organism evidence="1 2">
    <name type="scientific">Legionella waltersii</name>
    <dbReference type="NCBI Taxonomy" id="66969"/>
    <lineage>
        <taxon>Bacteria</taxon>
        <taxon>Pseudomonadati</taxon>
        <taxon>Pseudomonadota</taxon>
        <taxon>Gammaproteobacteria</taxon>
        <taxon>Legionellales</taxon>
        <taxon>Legionellaceae</taxon>
        <taxon>Legionella</taxon>
    </lineage>
</organism>
<sequence length="66" mass="7960">MRYRRVMVANATYFFTLNLQNWKSNLLINPINSLRFVFKKVQKNHPFYLDAVVIMPDHCHMMMTLP</sequence>